<sequence length="170" mass="18910">MVQEIYIRDDGIFPGNSLPALLYKQALDIPLIFAAAYVQSQFAEHNWTNSWDAGIFTFHHYHSITHEVLGIYSGKAQAQLGGDHGPVLILEKGDVLVIPAGVAHRNLNEKNAIAVVGAYPEGMDYDMNYGKPGERPDADRRIAQVPMPENDPLSGRTGELIRTWSIKQWL</sequence>
<dbReference type="CDD" id="cd02219">
    <property type="entry name" value="cupin_YjlB-like"/>
    <property type="match status" value="1"/>
</dbReference>
<dbReference type="RefSeq" id="WP_119407407.1">
    <property type="nucleotide sequence ID" value="NZ_CP032869.1"/>
</dbReference>
<dbReference type="PIRSF" id="PIRSF019307">
    <property type="entry name" value="UCP019307"/>
    <property type="match status" value="1"/>
</dbReference>
<dbReference type="Gene3D" id="2.60.120.10">
    <property type="entry name" value="Jelly Rolls"/>
    <property type="match status" value="1"/>
</dbReference>
<evidence type="ECO:0000313" key="2">
    <source>
        <dbReference type="Proteomes" id="UP000270046"/>
    </source>
</evidence>
<evidence type="ECO:0000313" key="1">
    <source>
        <dbReference type="EMBL" id="AYL99164.1"/>
    </source>
</evidence>
<proteinExistence type="predicted"/>
<dbReference type="EMBL" id="CP032869">
    <property type="protein sequence ID" value="AYL99164.1"/>
    <property type="molecule type" value="Genomic_DNA"/>
</dbReference>
<dbReference type="SUPFAM" id="SSF51182">
    <property type="entry name" value="RmlC-like cupins"/>
    <property type="match status" value="1"/>
</dbReference>
<dbReference type="PANTHER" id="PTHR36448">
    <property type="entry name" value="BLR7373 PROTEIN"/>
    <property type="match status" value="1"/>
</dbReference>
<dbReference type="OrthoDB" id="9791759at2"/>
<protein>
    <submittedName>
        <fullName evidence="1">Cupin domain-containing protein</fullName>
    </submittedName>
</protein>
<dbReference type="InterPro" id="IPR011051">
    <property type="entry name" value="RmlC_Cupin_sf"/>
</dbReference>
<keyword evidence="2" id="KW-1185">Reference proteome</keyword>
<dbReference type="InterPro" id="IPR014710">
    <property type="entry name" value="RmlC-like_jellyroll"/>
</dbReference>
<dbReference type="Proteomes" id="UP000270046">
    <property type="component" value="Chromosome"/>
</dbReference>
<name>A0A494VVZ3_9SPHI</name>
<dbReference type="InterPro" id="IPR014500">
    <property type="entry name" value="UCP019307_cupin"/>
</dbReference>
<accession>A0A494VVZ3</accession>
<gene>
    <name evidence="1" type="ORF">HYN43_029550</name>
</gene>
<dbReference type="InterPro" id="IPR047121">
    <property type="entry name" value="YjiB-like"/>
</dbReference>
<dbReference type="AlphaFoldDB" id="A0A494VVZ3"/>
<organism evidence="1 2">
    <name type="scientific">Mucilaginibacter celer</name>
    <dbReference type="NCBI Taxonomy" id="2305508"/>
    <lineage>
        <taxon>Bacteria</taxon>
        <taxon>Pseudomonadati</taxon>
        <taxon>Bacteroidota</taxon>
        <taxon>Sphingobacteriia</taxon>
        <taxon>Sphingobacteriales</taxon>
        <taxon>Sphingobacteriaceae</taxon>
        <taxon>Mucilaginibacter</taxon>
    </lineage>
</organism>
<dbReference type="KEGG" id="muh:HYN43_029550"/>
<dbReference type="PANTHER" id="PTHR36448:SF2">
    <property type="entry name" value="CUPIN TYPE-1 DOMAIN-CONTAINING PROTEIN"/>
    <property type="match status" value="1"/>
</dbReference>
<reference evidence="1 2" key="1">
    <citation type="submission" date="2018-10" db="EMBL/GenBank/DDBJ databases">
        <title>Genome sequencing of Mucilaginibacter sp. HYN0043.</title>
        <authorList>
            <person name="Kim M."/>
            <person name="Yi H."/>
        </authorList>
    </citation>
    <scope>NUCLEOTIDE SEQUENCE [LARGE SCALE GENOMIC DNA]</scope>
    <source>
        <strain evidence="1 2">HYN0043</strain>
    </source>
</reference>